<name>A0A1X6ZLH6_9RHOB</name>
<dbReference type="Pfam" id="PF00005">
    <property type="entry name" value="ABC_tran"/>
    <property type="match status" value="1"/>
</dbReference>
<dbReference type="GO" id="GO:0016887">
    <property type="term" value="F:ATP hydrolysis activity"/>
    <property type="evidence" value="ECO:0007669"/>
    <property type="project" value="InterPro"/>
</dbReference>
<dbReference type="InterPro" id="IPR003439">
    <property type="entry name" value="ABC_transporter-like_ATP-bd"/>
</dbReference>
<dbReference type="InterPro" id="IPR027417">
    <property type="entry name" value="P-loop_NTPase"/>
</dbReference>
<gene>
    <name evidence="5" type="primary">msbA_3</name>
    <name evidence="5" type="ORF">RUM8411_02661</name>
</gene>
<feature type="transmembrane region" description="Helical" evidence="3">
    <location>
        <begin position="182"/>
        <end position="202"/>
    </location>
</feature>
<dbReference type="EC" id="3.6.3.-" evidence="5"/>
<evidence type="ECO:0000313" key="6">
    <source>
        <dbReference type="Proteomes" id="UP000193778"/>
    </source>
</evidence>
<feature type="transmembrane region" description="Helical" evidence="3">
    <location>
        <begin position="27"/>
        <end position="45"/>
    </location>
</feature>
<feature type="transmembrane region" description="Helical" evidence="3">
    <location>
        <begin position="214"/>
        <end position="236"/>
    </location>
</feature>
<accession>A0A1X6ZLH6</accession>
<keyword evidence="6" id="KW-1185">Reference proteome</keyword>
<sequence length="476" mass="50249">MTCLAFCLGGWLDQGTSDDVSLGTAAILLTAFIAPVASLKLAVSFSERQALEARTAPTVNFGEHSKQSDLTRWAQKIVVNEDEEGVRVGMTFISAYSVALTGTAFLILIYFGSLAGLPLALGICGILFLAIWATQGSFAFGRTAETLALTETLQRTRELQSRLSTGHTSSAKLGSRNRSSANAVDVIPLIYAGVAGCVSVLLVDLSAPGANTELFLTASGVIGLGIASLVTGPAIAASTELSKLIVANQNTSAEPKPLTPYVSLRNVSSTYPGQKNPVYKGLNLDIPPDSLIGFCGESGSGKTTLCRTLLGLLDPSEGEILYGNPGLPRKAEQKFPDNYLHGLVDDPPLAQMSIEQIISNYGTLPKQRVLAAATATGFINDIATFPLGLRTNVGFNGSMLSNSQRQLLSLTAAVALRPSILVLDNPVSALPDMERARLILRVKPLVKTLIVTSNSINVLNSADAIFKISNRMIIKA</sequence>
<feature type="transmembrane region" description="Helical" evidence="3">
    <location>
        <begin position="117"/>
        <end position="134"/>
    </location>
</feature>
<dbReference type="SMART" id="SM00382">
    <property type="entry name" value="AAA"/>
    <property type="match status" value="1"/>
</dbReference>
<keyword evidence="3" id="KW-1133">Transmembrane helix</keyword>
<evidence type="ECO:0000313" key="5">
    <source>
        <dbReference type="EMBL" id="SLN54884.1"/>
    </source>
</evidence>
<keyword evidence="2 5" id="KW-0067">ATP-binding</keyword>
<evidence type="ECO:0000256" key="2">
    <source>
        <dbReference type="ARBA" id="ARBA00022840"/>
    </source>
</evidence>
<keyword evidence="3" id="KW-0812">Transmembrane</keyword>
<proteinExistence type="predicted"/>
<dbReference type="Proteomes" id="UP000193778">
    <property type="component" value="Unassembled WGS sequence"/>
</dbReference>
<dbReference type="GO" id="GO:0016020">
    <property type="term" value="C:membrane"/>
    <property type="evidence" value="ECO:0007669"/>
    <property type="project" value="TreeGrafter"/>
</dbReference>
<dbReference type="EMBL" id="FWFP01000007">
    <property type="protein sequence ID" value="SLN54884.1"/>
    <property type="molecule type" value="Genomic_DNA"/>
</dbReference>
<reference evidence="6" key="1">
    <citation type="submission" date="2017-03" db="EMBL/GenBank/DDBJ databases">
        <authorList>
            <person name="Rodrigo-Torres L."/>
            <person name="Arahal R.D."/>
            <person name="Lucena T."/>
        </authorList>
    </citation>
    <scope>NUCLEOTIDE SEQUENCE [LARGE SCALE GENOMIC DNA]</scope>
    <source>
        <strain evidence="6">CECT 8411</strain>
    </source>
</reference>
<keyword evidence="1" id="KW-0547">Nucleotide-binding</keyword>
<dbReference type="InterPro" id="IPR039421">
    <property type="entry name" value="Type_1_exporter"/>
</dbReference>
<feature type="domain" description="ABC transporter" evidence="4">
    <location>
        <begin position="262"/>
        <end position="476"/>
    </location>
</feature>
<feature type="transmembrane region" description="Helical" evidence="3">
    <location>
        <begin position="93"/>
        <end position="111"/>
    </location>
</feature>
<evidence type="ECO:0000256" key="1">
    <source>
        <dbReference type="ARBA" id="ARBA00022741"/>
    </source>
</evidence>
<evidence type="ECO:0000256" key="3">
    <source>
        <dbReference type="SAM" id="Phobius"/>
    </source>
</evidence>
<dbReference type="GO" id="GO:0042626">
    <property type="term" value="F:ATPase-coupled transmembrane transporter activity"/>
    <property type="evidence" value="ECO:0007669"/>
    <property type="project" value="TreeGrafter"/>
</dbReference>
<keyword evidence="3" id="KW-0472">Membrane</keyword>
<dbReference type="SUPFAM" id="SSF52540">
    <property type="entry name" value="P-loop containing nucleoside triphosphate hydrolases"/>
    <property type="match status" value="1"/>
</dbReference>
<protein>
    <submittedName>
        <fullName evidence="5">Lipid A export ATP-binding/permease protein MsbA</fullName>
        <ecNumber evidence="5">3.6.3.-</ecNumber>
    </submittedName>
</protein>
<dbReference type="AlphaFoldDB" id="A0A1X6ZLH6"/>
<dbReference type="GO" id="GO:0005524">
    <property type="term" value="F:ATP binding"/>
    <property type="evidence" value="ECO:0007669"/>
    <property type="project" value="UniProtKB-KW"/>
</dbReference>
<organism evidence="5 6">
    <name type="scientific">Ruegeria meonggei</name>
    <dbReference type="NCBI Taxonomy" id="1446476"/>
    <lineage>
        <taxon>Bacteria</taxon>
        <taxon>Pseudomonadati</taxon>
        <taxon>Pseudomonadota</taxon>
        <taxon>Alphaproteobacteria</taxon>
        <taxon>Rhodobacterales</taxon>
        <taxon>Roseobacteraceae</taxon>
        <taxon>Ruegeria</taxon>
    </lineage>
</organism>
<dbReference type="Gene3D" id="3.40.50.300">
    <property type="entry name" value="P-loop containing nucleotide triphosphate hydrolases"/>
    <property type="match status" value="1"/>
</dbReference>
<keyword evidence="5" id="KW-0378">Hydrolase</keyword>
<dbReference type="PROSITE" id="PS50893">
    <property type="entry name" value="ABC_TRANSPORTER_2"/>
    <property type="match status" value="1"/>
</dbReference>
<evidence type="ECO:0000259" key="4">
    <source>
        <dbReference type="PROSITE" id="PS50893"/>
    </source>
</evidence>
<dbReference type="InterPro" id="IPR003593">
    <property type="entry name" value="AAA+_ATPase"/>
</dbReference>
<dbReference type="PANTHER" id="PTHR24221">
    <property type="entry name" value="ATP-BINDING CASSETTE SUB-FAMILY B"/>
    <property type="match status" value="1"/>
</dbReference>
<dbReference type="PANTHER" id="PTHR24221:SF503">
    <property type="entry name" value="MITOCHONDRIAL POTASSIUM CHANNEL ATP-BINDING SUBUNIT"/>
    <property type="match status" value="1"/>
</dbReference>